<dbReference type="SUPFAM" id="SSF52540">
    <property type="entry name" value="P-loop containing nucleoside triphosphate hydrolases"/>
    <property type="match status" value="1"/>
</dbReference>
<dbReference type="Gene3D" id="2.60.40.10">
    <property type="entry name" value="Immunoglobulins"/>
    <property type="match status" value="2"/>
</dbReference>
<protein>
    <recommendedName>
        <fullName evidence="1">Fibronectin type-III domain-containing protein</fullName>
    </recommendedName>
</protein>
<feature type="domain" description="Fibronectin type-III" evidence="1">
    <location>
        <begin position="618"/>
        <end position="715"/>
    </location>
</feature>
<dbReference type="SUPFAM" id="SSF49265">
    <property type="entry name" value="Fibronectin type III"/>
    <property type="match status" value="1"/>
</dbReference>
<reference evidence="2" key="1">
    <citation type="submission" date="2025-08" db="UniProtKB">
        <authorList>
            <consortium name="Ensembl"/>
        </authorList>
    </citation>
    <scope>IDENTIFICATION</scope>
</reference>
<evidence type="ECO:0000313" key="3">
    <source>
        <dbReference type="Proteomes" id="UP000694569"/>
    </source>
</evidence>
<dbReference type="PANTHER" id="PTHR31594">
    <property type="entry name" value="AIG1-TYPE G DOMAIN-CONTAINING PROTEIN"/>
    <property type="match status" value="1"/>
</dbReference>
<reference evidence="2" key="2">
    <citation type="submission" date="2025-09" db="UniProtKB">
        <authorList>
            <consortium name="Ensembl"/>
        </authorList>
    </citation>
    <scope>IDENTIFICATION</scope>
</reference>
<dbReference type="InterPro" id="IPR052090">
    <property type="entry name" value="Cytolytic_pore-forming_toxin"/>
</dbReference>
<dbReference type="Ensembl" id="ENSLLET00000044575.1">
    <property type="protein sequence ID" value="ENSLLEP00000042865.1"/>
    <property type="gene ID" value="ENSLLEG00000027258.1"/>
</dbReference>
<dbReference type="PROSITE" id="PS00675">
    <property type="entry name" value="SIGMA54_INTERACT_1"/>
    <property type="match status" value="1"/>
</dbReference>
<feature type="domain" description="Fibronectin type-III" evidence="1">
    <location>
        <begin position="522"/>
        <end position="616"/>
    </location>
</feature>
<name>A0A8C5WJN7_9ANUR</name>
<organism evidence="2 3">
    <name type="scientific">Leptobrachium leishanense</name>
    <name type="common">Leishan spiny toad</name>
    <dbReference type="NCBI Taxonomy" id="445787"/>
    <lineage>
        <taxon>Eukaryota</taxon>
        <taxon>Metazoa</taxon>
        <taxon>Chordata</taxon>
        <taxon>Craniata</taxon>
        <taxon>Vertebrata</taxon>
        <taxon>Euteleostomi</taxon>
        <taxon>Amphibia</taxon>
        <taxon>Batrachia</taxon>
        <taxon>Anura</taxon>
        <taxon>Pelobatoidea</taxon>
        <taxon>Megophryidae</taxon>
        <taxon>Leptobrachium</taxon>
    </lineage>
</organism>
<dbReference type="InterPro" id="IPR048997">
    <property type="entry name" value="Stonustoxin-like_helical"/>
</dbReference>
<sequence>MSLQVRALTSLSAEADGLGKEKMAIEIPALGRPFTLGMLYDCRNETPIPAITFWKKEMLEKDVQTTLQENTSFDILASDTISDKSAALNIRGSLKTSILCGLVSVLGSGNFLNDVKTSQKQIRVILKYFRSTKYTQLSMSHLCTGNLSYHDGFHKGTATHVVTGILYGAQAFFVFDQDIQPRTNSKELQGNLELMVGRIPQIAANPKHTDISKESLSQFSCKFHGDFALDKNPVSYEDAINIYTNLPKLLGPKGEKAVPVKVWLHPLDSLDSRAAQLVREIGDTLVFRAEKIIQQMTEVNMHCNDLMRHPAAENFPDMKSKVSQFREHCDQFTLVLRKKLAQTLPSIRGGETDEEELEKILAEKEASPFRHLDICDFLVKREREMDFVNALLDALPKIQVVPTLNKLSETVSKQDTDYIVCLNLSSLRSVDPYLLDTHDWLNGKRVTGGEVYAKSEASQWFEEVGMTKKVRLHVKEFQAFASTNTTNTRTQFVISSLPDKNNPGISIYLYEEGDLVSTTFEPPSKPDVPLITNRDHQTMELALQPADFGRECIESFKVEYKCVDTDVWNFLNAQKSETEKIVVSGLHPNTLYHFRCSAVCKAGHSLQSEVTGLSKTLPTSPPRTPRVISEINSLILFWRTPSTIAAGVHITQYRVQYKEKDENTWREETIEGNVQSNVIKGLKEKTAYHVRVRAVCGGDGEGVPSEVVEYKTSEDTVTSPAHRMLQESKILRKQWPPIYRLPTDSQASRHQTFTLGKENSEIINRVILLLGETGSGKSALIDGMANYILGVDFNDDFRFKLVQESDAQSRTCPLTVYKLNHERGYKVPYSLTVIDSPEVGDTSEAISTFLKDGNDQIDAVCMVVQASLAQLSHTQAAVFQLIYSSFGKINRENILFLITFSDGERPPVLEAIRAAGIPCSFDRRGDPPHIKCNNSALFVENNEEDTKFNQGFWVAGEESMRTFFWWLNTREAKSLSFSKDVLCGELGLEATLKALQVHIEAGLSKMDTIREAQKELEANQKIEATYKGCIPKRERVAGVVIPIDDFLINCHICDSICHFLCQCKVTDEDLSKCSSMDKQGKCLNCPGKCKWQLHFIERYTLDMVQENVEDTDLETQQIFEKACKAIRRLTDMICCLQEEHSTIKEDIDGILDQYCTELERLHGIHLSKDFFRSLEDITRMIHSEEQGAQAGHHQRVQALKQAREMSHILQNIMQ</sequence>
<dbReference type="OrthoDB" id="8954335at2759"/>
<dbReference type="CDD" id="cd00882">
    <property type="entry name" value="Ras_like_GTPase"/>
    <property type="match status" value="1"/>
</dbReference>
<dbReference type="Pfam" id="PF18078">
    <property type="entry name" value="Thioredoxin_11"/>
    <property type="match status" value="1"/>
</dbReference>
<dbReference type="GeneTree" id="ENSGT00940000165425"/>
<keyword evidence="3" id="KW-1185">Reference proteome</keyword>
<proteinExistence type="predicted"/>
<dbReference type="InterPro" id="IPR036116">
    <property type="entry name" value="FN3_sf"/>
</dbReference>
<dbReference type="InterPro" id="IPR027417">
    <property type="entry name" value="P-loop_NTPase"/>
</dbReference>
<dbReference type="Pfam" id="PF21109">
    <property type="entry name" value="Stonustoxin_helical"/>
    <property type="match status" value="1"/>
</dbReference>
<dbReference type="PROSITE" id="PS50853">
    <property type="entry name" value="FN3"/>
    <property type="match status" value="2"/>
</dbReference>
<accession>A0A8C5WJN7</accession>
<dbReference type="Gene3D" id="3.40.50.300">
    <property type="entry name" value="P-loop containing nucleotide triphosphate hydrolases"/>
    <property type="match status" value="1"/>
</dbReference>
<evidence type="ECO:0000259" key="1">
    <source>
        <dbReference type="PROSITE" id="PS50853"/>
    </source>
</evidence>
<dbReference type="CDD" id="cd00063">
    <property type="entry name" value="FN3"/>
    <property type="match status" value="2"/>
</dbReference>
<dbReference type="Pfam" id="PF00041">
    <property type="entry name" value="fn3"/>
    <property type="match status" value="1"/>
</dbReference>
<dbReference type="AlphaFoldDB" id="A0A8C5WJN7"/>
<dbReference type="InterPro" id="IPR025662">
    <property type="entry name" value="Sigma_54_int_dom_ATP-bd_1"/>
</dbReference>
<dbReference type="SMART" id="SM00060">
    <property type="entry name" value="FN3"/>
    <property type="match status" value="2"/>
</dbReference>
<dbReference type="InterPro" id="IPR003961">
    <property type="entry name" value="FN3_dom"/>
</dbReference>
<dbReference type="InterPro" id="IPR040581">
    <property type="entry name" value="Thioredoxin_11"/>
</dbReference>
<evidence type="ECO:0000313" key="2">
    <source>
        <dbReference type="Ensembl" id="ENSLLEP00000042865.1"/>
    </source>
</evidence>
<dbReference type="Proteomes" id="UP000694569">
    <property type="component" value="Unplaced"/>
</dbReference>
<dbReference type="PANTHER" id="PTHR31594:SF11">
    <property type="entry name" value="NEOVERRUCOTOXIN SUBUNIT ALPHA-LIKE ISOFORM X1-RELATED"/>
    <property type="match status" value="1"/>
</dbReference>
<dbReference type="InterPro" id="IPR013783">
    <property type="entry name" value="Ig-like_fold"/>
</dbReference>